<accession>A0AA88DR14</accession>
<dbReference type="EMBL" id="BTGU01000093">
    <property type="protein sequence ID" value="GMN59925.1"/>
    <property type="molecule type" value="Genomic_DNA"/>
</dbReference>
<proteinExistence type="predicted"/>
<dbReference type="Proteomes" id="UP001187192">
    <property type="component" value="Unassembled WGS sequence"/>
</dbReference>
<comment type="caution">
    <text evidence="1">The sequence shown here is derived from an EMBL/GenBank/DDBJ whole genome shotgun (WGS) entry which is preliminary data.</text>
</comment>
<protein>
    <submittedName>
        <fullName evidence="1">Uncharacterized protein</fullName>
    </submittedName>
</protein>
<evidence type="ECO:0000313" key="2">
    <source>
        <dbReference type="Proteomes" id="UP001187192"/>
    </source>
</evidence>
<evidence type="ECO:0000313" key="1">
    <source>
        <dbReference type="EMBL" id="GMN59925.1"/>
    </source>
</evidence>
<keyword evidence="2" id="KW-1185">Reference proteome</keyword>
<gene>
    <name evidence="1" type="ORF">TIFTF001_029021</name>
</gene>
<dbReference type="AlphaFoldDB" id="A0AA88DR14"/>
<reference evidence="1" key="1">
    <citation type="submission" date="2023-07" db="EMBL/GenBank/DDBJ databases">
        <title>draft genome sequence of fig (Ficus carica).</title>
        <authorList>
            <person name="Takahashi T."/>
            <person name="Nishimura K."/>
        </authorList>
    </citation>
    <scope>NUCLEOTIDE SEQUENCE</scope>
</reference>
<organism evidence="1 2">
    <name type="scientific">Ficus carica</name>
    <name type="common">Common fig</name>
    <dbReference type="NCBI Taxonomy" id="3494"/>
    <lineage>
        <taxon>Eukaryota</taxon>
        <taxon>Viridiplantae</taxon>
        <taxon>Streptophyta</taxon>
        <taxon>Embryophyta</taxon>
        <taxon>Tracheophyta</taxon>
        <taxon>Spermatophyta</taxon>
        <taxon>Magnoliopsida</taxon>
        <taxon>eudicotyledons</taxon>
        <taxon>Gunneridae</taxon>
        <taxon>Pentapetalae</taxon>
        <taxon>rosids</taxon>
        <taxon>fabids</taxon>
        <taxon>Rosales</taxon>
        <taxon>Moraceae</taxon>
        <taxon>Ficeae</taxon>
        <taxon>Ficus</taxon>
    </lineage>
</organism>
<sequence length="81" mass="9379">MRRKLNELSTGSTSIGIRLERLADKGELKTTIRQFHFFSIASNSAEMKLKPSWRVRVEDNENAIIFVLYTSTSMKMWLKVA</sequence>
<name>A0AA88DR14_FICCA</name>